<keyword evidence="2" id="KW-1185">Reference proteome</keyword>
<evidence type="ECO:0000313" key="1">
    <source>
        <dbReference type="EMBL" id="GAA4075765.1"/>
    </source>
</evidence>
<dbReference type="RefSeq" id="WP_344816757.1">
    <property type="nucleotide sequence ID" value="NZ_BAABCT010000006.1"/>
</dbReference>
<gene>
    <name evidence="1" type="ORF">GCM10022389_21920</name>
</gene>
<name>A0ABP7VWA4_9FLAO</name>
<dbReference type="Proteomes" id="UP001500367">
    <property type="component" value="Unassembled WGS sequence"/>
</dbReference>
<comment type="caution">
    <text evidence="1">The sequence shown here is derived from an EMBL/GenBank/DDBJ whole genome shotgun (WGS) entry which is preliminary data.</text>
</comment>
<reference evidence="2" key="1">
    <citation type="journal article" date="2019" name="Int. J. Syst. Evol. Microbiol.">
        <title>The Global Catalogue of Microorganisms (GCM) 10K type strain sequencing project: providing services to taxonomists for standard genome sequencing and annotation.</title>
        <authorList>
            <consortium name="The Broad Institute Genomics Platform"/>
            <consortium name="The Broad Institute Genome Sequencing Center for Infectious Disease"/>
            <person name="Wu L."/>
            <person name="Ma J."/>
        </authorList>
    </citation>
    <scope>NUCLEOTIDE SEQUENCE [LARGE SCALE GENOMIC DNA]</scope>
    <source>
        <strain evidence="2">JCM 17069</strain>
    </source>
</reference>
<evidence type="ECO:0008006" key="3">
    <source>
        <dbReference type="Google" id="ProtNLM"/>
    </source>
</evidence>
<evidence type="ECO:0000313" key="2">
    <source>
        <dbReference type="Proteomes" id="UP001500367"/>
    </source>
</evidence>
<protein>
    <recommendedName>
        <fullName evidence="3">Lipoprotein</fullName>
    </recommendedName>
</protein>
<sequence length="265" mass="30744">MKKHISLTLSFLFIISNISCQKEKKSDDKSISVTEEITPETANDTINWYTELCEMNSKFDTSKYTKKQLKDTHHLWFGTSGYISFNGYPVFNLEDKTEPITVLEERYAEGKAELENLEIVDLPYWNNLKKLKLQELKSFYDHQKLALSAYSNLSLLKNTSYNPKAKVYVDALVSGDSLKMIAAWKKLNEEQKANNGSPENVEKKFQSRLNSPQCLEYAKMDLFTFGWSNNTIKTCKECKDLENTEIMYQEYKKLFISTTEECSEP</sequence>
<accession>A0ABP7VWA4</accession>
<dbReference type="EMBL" id="BAABCT010000006">
    <property type="protein sequence ID" value="GAA4075765.1"/>
    <property type="molecule type" value="Genomic_DNA"/>
</dbReference>
<proteinExistence type="predicted"/>
<organism evidence="1 2">
    <name type="scientific">Flavobacterium cheonanense</name>
    <dbReference type="NCBI Taxonomy" id="706183"/>
    <lineage>
        <taxon>Bacteria</taxon>
        <taxon>Pseudomonadati</taxon>
        <taxon>Bacteroidota</taxon>
        <taxon>Flavobacteriia</taxon>
        <taxon>Flavobacteriales</taxon>
        <taxon>Flavobacteriaceae</taxon>
        <taxon>Flavobacterium</taxon>
    </lineage>
</organism>